<accession>A0AA88DS78</accession>
<comment type="caution">
    <text evidence="1">The sequence shown here is derived from an EMBL/GenBank/DDBJ whole genome shotgun (WGS) entry which is preliminary data.</text>
</comment>
<keyword evidence="2" id="KW-1185">Reference proteome</keyword>
<dbReference type="AlphaFoldDB" id="A0AA88DS78"/>
<dbReference type="EMBL" id="BTGU01000100">
    <property type="protein sequence ID" value="GMN60568.1"/>
    <property type="molecule type" value="Genomic_DNA"/>
</dbReference>
<protein>
    <submittedName>
        <fullName evidence="1">Uncharacterized protein</fullName>
    </submittedName>
</protein>
<evidence type="ECO:0000313" key="1">
    <source>
        <dbReference type="EMBL" id="GMN60568.1"/>
    </source>
</evidence>
<gene>
    <name evidence="1" type="ORF">TIFTF001_029662</name>
</gene>
<dbReference type="Proteomes" id="UP001187192">
    <property type="component" value="Unassembled WGS sequence"/>
</dbReference>
<reference evidence="1" key="1">
    <citation type="submission" date="2023-07" db="EMBL/GenBank/DDBJ databases">
        <title>draft genome sequence of fig (Ficus carica).</title>
        <authorList>
            <person name="Takahashi T."/>
            <person name="Nishimura K."/>
        </authorList>
    </citation>
    <scope>NUCLEOTIDE SEQUENCE</scope>
</reference>
<name>A0AA88DS78_FICCA</name>
<sequence>MTKARVHGLGRSSQHGLDRWASFAELRPAWLGQGRGAWPSRCADAGRDQKQSNVRGTLVGVKYAQVGRAVTSMIEIFGDKGCETQARGP</sequence>
<organism evidence="1 2">
    <name type="scientific">Ficus carica</name>
    <name type="common">Common fig</name>
    <dbReference type="NCBI Taxonomy" id="3494"/>
    <lineage>
        <taxon>Eukaryota</taxon>
        <taxon>Viridiplantae</taxon>
        <taxon>Streptophyta</taxon>
        <taxon>Embryophyta</taxon>
        <taxon>Tracheophyta</taxon>
        <taxon>Spermatophyta</taxon>
        <taxon>Magnoliopsida</taxon>
        <taxon>eudicotyledons</taxon>
        <taxon>Gunneridae</taxon>
        <taxon>Pentapetalae</taxon>
        <taxon>rosids</taxon>
        <taxon>fabids</taxon>
        <taxon>Rosales</taxon>
        <taxon>Moraceae</taxon>
        <taxon>Ficeae</taxon>
        <taxon>Ficus</taxon>
    </lineage>
</organism>
<evidence type="ECO:0000313" key="2">
    <source>
        <dbReference type="Proteomes" id="UP001187192"/>
    </source>
</evidence>
<proteinExistence type="predicted"/>